<dbReference type="GO" id="GO:0003887">
    <property type="term" value="F:DNA-directed DNA polymerase activity"/>
    <property type="evidence" value="ECO:0007669"/>
    <property type="project" value="UniProtKB-KW"/>
</dbReference>
<dbReference type="InterPro" id="IPR036397">
    <property type="entry name" value="RNaseH_sf"/>
</dbReference>
<dbReference type="Pfam" id="PF00270">
    <property type="entry name" value="DEAD"/>
    <property type="match status" value="1"/>
</dbReference>
<dbReference type="InterPro" id="IPR006054">
    <property type="entry name" value="DnaQ"/>
</dbReference>
<evidence type="ECO:0000256" key="8">
    <source>
        <dbReference type="ARBA" id="ARBA00022840"/>
    </source>
</evidence>
<dbReference type="InterPro" id="IPR011545">
    <property type="entry name" value="DEAD/DEAH_box_helicase_dom"/>
</dbReference>
<keyword evidence="3" id="KW-0235">DNA replication</keyword>
<dbReference type="Pfam" id="PF00929">
    <property type="entry name" value="RNase_T"/>
    <property type="match status" value="1"/>
</dbReference>
<dbReference type="AlphaFoldDB" id="A0A0R1KII3"/>
<evidence type="ECO:0000256" key="10">
    <source>
        <dbReference type="HAMAP-Rule" id="MF_02206"/>
    </source>
</evidence>
<dbReference type="GO" id="GO:0003677">
    <property type="term" value="F:DNA binding"/>
    <property type="evidence" value="ECO:0007669"/>
    <property type="project" value="InterPro"/>
</dbReference>
<feature type="domain" description="Helicase ATP-binding" evidence="12">
    <location>
        <begin position="250"/>
        <end position="537"/>
    </location>
</feature>
<evidence type="ECO:0000256" key="6">
    <source>
        <dbReference type="ARBA" id="ARBA00022801"/>
    </source>
</evidence>
<evidence type="ECO:0000256" key="11">
    <source>
        <dbReference type="RuleBase" id="RU364106"/>
    </source>
</evidence>
<evidence type="ECO:0000256" key="5">
    <source>
        <dbReference type="ARBA" id="ARBA00022741"/>
    </source>
</evidence>
<keyword evidence="4 10" id="KW-0540">Nuclease</keyword>
<protein>
    <recommendedName>
        <fullName evidence="10 11">3'-5' exonuclease DinG</fullName>
        <ecNumber evidence="10 11">3.1.-.-</ecNumber>
    </recommendedName>
</protein>
<evidence type="ECO:0000256" key="2">
    <source>
        <dbReference type="ARBA" id="ARBA00022695"/>
    </source>
</evidence>
<gene>
    <name evidence="10 11" type="primary">dinG</name>
    <name evidence="13" type="ORF">FC78_GL001998</name>
</gene>
<keyword evidence="13" id="KW-0347">Helicase</keyword>
<dbReference type="GO" id="GO:0016818">
    <property type="term" value="F:hydrolase activity, acting on acid anhydrides, in phosphorus-containing anhydrides"/>
    <property type="evidence" value="ECO:0007669"/>
    <property type="project" value="InterPro"/>
</dbReference>
<dbReference type="Gene3D" id="3.40.50.300">
    <property type="entry name" value="P-loop containing nucleotide triphosphate hydrolases"/>
    <property type="match status" value="2"/>
</dbReference>
<keyword evidence="9" id="KW-0239">DNA-directed DNA polymerase</keyword>
<dbReference type="PANTHER" id="PTHR30231">
    <property type="entry name" value="DNA POLYMERASE III SUBUNIT EPSILON"/>
    <property type="match status" value="1"/>
</dbReference>
<comment type="function">
    <text evidence="10 11">3'-5' exonuclease.</text>
</comment>
<dbReference type="SMART" id="SM00479">
    <property type="entry name" value="EXOIII"/>
    <property type="match status" value="1"/>
</dbReference>
<evidence type="ECO:0000256" key="1">
    <source>
        <dbReference type="ARBA" id="ARBA00022679"/>
    </source>
</evidence>
<dbReference type="InterPro" id="IPR014013">
    <property type="entry name" value="Helic_SF1/SF2_ATP-bd_DinG/Rad3"/>
</dbReference>
<dbReference type="InterPro" id="IPR027417">
    <property type="entry name" value="P-loop_NTPase"/>
</dbReference>
<dbReference type="InterPro" id="IPR006310">
    <property type="entry name" value="DinG"/>
</dbReference>
<accession>A0A0R1KII3</accession>
<feature type="binding site" evidence="10">
    <location>
        <begin position="289"/>
        <end position="296"/>
    </location>
    <ligand>
        <name>ATP</name>
        <dbReference type="ChEBI" id="CHEBI:30616"/>
    </ligand>
</feature>
<comment type="caution">
    <text evidence="10">Lacks conserved residue(s) required for the propagation of feature annotation.</text>
</comment>
<evidence type="ECO:0000259" key="12">
    <source>
        <dbReference type="PROSITE" id="PS51193"/>
    </source>
</evidence>
<dbReference type="NCBIfam" id="TIGR00573">
    <property type="entry name" value="dnaq"/>
    <property type="match status" value="1"/>
</dbReference>
<keyword evidence="6 10" id="KW-0378">Hydrolase</keyword>
<dbReference type="SUPFAM" id="SSF52540">
    <property type="entry name" value="P-loop containing nucleoside triphosphate hydrolases"/>
    <property type="match status" value="1"/>
</dbReference>
<dbReference type="GO" id="GO:0004386">
    <property type="term" value="F:helicase activity"/>
    <property type="evidence" value="ECO:0007669"/>
    <property type="project" value="UniProtKB-KW"/>
</dbReference>
<dbReference type="Proteomes" id="UP000051515">
    <property type="component" value="Unassembled WGS sequence"/>
</dbReference>
<dbReference type="EMBL" id="AZDY01000037">
    <property type="protein sequence ID" value="KRK83189.1"/>
    <property type="molecule type" value="Genomic_DNA"/>
</dbReference>
<sequence length="939" mass="108581">MNDLKNSYAVVDLETTNSNWHDNGRIIQFGCALIENGEITHIYDQKINPKVPIPGRITALTGLSDDDVKDSPTFEEVAPDIFKLLKNRVFIAHNVNFDLTFLNRELKRIGMNQLNVKAIDTVELSQILFPTISSYKLQDLTHYLSITHKNPHSANSDAHVTAELFLIILKRIQQLPIPTLQMLAKFGKNTIRETNLVFKTILEEREKNSRSSVLPAYLYEKNGLILRKKDFHVSERIDHTTKYPQTREAKKELLDGILDYRVNQSKLMDNIYHTSQHRDKVKKWNLIEAPTGAGKTLGYLLPLSYLINVDQKLVIATTTKVLQQQIVEQSIPLLNQVTDNEYHAEVVKSSYNFIDLDRFYEALDNYRLHSHTAILKMKIIVWLTMTTTGDLSELHLTNYNSPLFSIIRHRGESKENTIFSNDDFWLYQQNRYLESKILVTNQAFLARHLDSQFWGKNSYLVIDEANHFAGSLRSASSPTIDFLKLNEYVKKISDILYQNRVTLRYAFTEVTTQLWNYQDLQGMETHFQAIDELMQRLEYNIFGTYVQNKVKFKDREDFVSILDSNHKFGQNNPKLFELLSDLIVELSLVSNRVETLFDQYNFQKNFISVELSKVISNLTIENNKLRDVILNLDDLLQAIQEKDTKFGVQIDMRDYYEVSTLKISWRQFDIQGLIEETTERFSQIFAIGAAITIQKDFSHFILDTQLNQNQINQMVILPDANSISKNSKIYLPSNLPDIQSLSSEDYYAMVTKYIVDVLDNLDHQTMILFNSLNTLSNVYDRLMETDVKEKWEILAQGVTGSNEKIKKRFAIGRRSVLLGANSFWEGVDFPNKMLEILIVTRIPFESPEQPDVKIKQDILKQQNLNVFKVDSLPNAILQLRQGLGRLVRTPNDRGVILLLDNRILTKSYGKTILDSLPKGLPVVNEDMDTIKKDINEFLN</sequence>
<dbReference type="GO" id="GO:0008408">
    <property type="term" value="F:3'-5' exonuclease activity"/>
    <property type="evidence" value="ECO:0007669"/>
    <property type="project" value="UniProtKB-UniRule"/>
</dbReference>
<dbReference type="HAMAP" id="MF_02206">
    <property type="entry name" value="DinG_exonucl"/>
    <property type="match status" value="1"/>
</dbReference>
<proteinExistence type="inferred from homology"/>
<name>A0A0R1KII3_9LACO</name>
<keyword evidence="8 10" id="KW-0067">ATP-binding</keyword>
<dbReference type="GO" id="GO:0005829">
    <property type="term" value="C:cytosol"/>
    <property type="evidence" value="ECO:0007669"/>
    <property type="project" value="TreeGrafter"/>
</dbReference>
<dbReference type="Gene3D" id="3.30.420.10">
    <property type="entry name" value="Ribonuclease H-like superfamily/Ribonuclease H"/>
    <property type="match status" value="1"/>
</dbReference>
<evidence type="ECO:0000256" key="3">
    <source>
        <dbReference type="ARBA" id="ARBA00022705"/>
    </source>
</evidence>
<evidence type="ECO:0000256" key="7">
    <source>
        <dbReference type="ARBA" id="ARBA00022839"/>
    </source>
</evidence>
<keyword evidence="5 10" id="KW-0547">Nucleotide-binding</keyword>
<keyword evidence="1" id="KW-0808">Transferase</keyword>
<keyword evidence="14" id="KW-1185">Reference proteome</keyword>
<evidence type="ECO:0000256" key="4">
    <source>
        <dbReference type="ARBA" id="ARBA00022722"/>
    </source>
</evidence>
<reference evidence="13 14" key="1">
    <citation type="journal article" date="2015" name="Genome Announc.">
        <title>Expanding the biotechnology potential of lactobacilli through comparative genomics of 213 strains and associated genera.</title>
        <authorList>
            <person name="Sun Z."/>
            <person name="Harris H.M."/>
            <person name="McCann A."/>
            <person name="Guo C."/>
            <person name="Argimon S."/>
            <person name="Zhang W."/>
            <person name="Yang X."/>
            <person name="Jeffery I.B."/>
            <person name="Cooney J.C."/>
            <person name="Kagawa T.F."/>
            <person name="Liu W."/>
            <person name="Song Y."/>
            <person name="Salvetti E."/>
            <person name="Wrobel A."/>
            <person name="Rasinkangas P."/>
            <person name="Parkhill J."/>
            <person name="Rea M.C."/>
            <person name="O'Sullivan O."/>
            <person name="Ritari J."/>
            <person name="Douillard F.P."/>
            <person name="Paul Ross R."/>
            <person name="Yang R."/>
            <person name="Briner A.E."/>
            <person name="Felis G.E."/>
            <person name="de Vos W.M."/>
            <person name="Barrangou R."/>
            <person name="Klaenhammer T.R."/>
            <person name="Caufield P.W."/>
            <person name="Cui Y."/>
            <person name="Zhang H."/>
            <person name="O'Toole P.W."/>
        </authorList>
    </citation>
    <scope>NUCLEOTIDE SEQUENCE [LARGE SCALE GENOMIC DNA]</scope>
    <source>
        <strain evidence="13 14">DSM 19674</strain>
    </source>
</reference>
<evidence type="ECO:0000313" key="14">
    <source>
        <dbReference type="Proteomes" id="UP000051515"/>
    </source>
</evidence>
<dbReference type="GO" id="GO:0045004">
    <property type="term" value="P:DNA replication proofreading"/>
    <property type="evidence" value="ECO:0007669"/>
    <property type="project" value="TreeGrafter"/>
</dbReference>
<dbReference type="SMART" id="SM00491">
    <property type="entry name" value="HELICc2"/>
    <property type="match status" value="1"/>
</dbReference>
<dbReference type="GO" id="GO:0005524">
    <property type="term" value="F:ATP binding"/>
    <property type="evidence" value="ECO:0007669"/>
    <property type="project" value="UniProtKB-UniRule"/>
</dbReference>
<keyword evidence="7 10" id="KW-0269">Exonuclease</keyword>
<dbReference type="STRING" id="1423788.FC78_GL001998"/>
<dbReference type="Pfam" id="PF13307">
    <property type="entry name" value="Helicase_C_2"/>
    <property type="match status" value="1"/>
</dbReference>
<dbReference type="PATRIC" id="fig|1423788.3.peg.2063"/>
<keyword evidence="2" id="KW-0548">Nucleotidyltransferase</keyword>
<evidence type="ECO:0000313" key="13">
    <source>
        <dbReference type="EMBL" id="KRK83189.1"/>
    </source>
</evidence>
<dbReference type="PROSITE" id="PS51193">
    <property type="entry name" value="HELICASE_ATP_BIND_2"/>
    <property type="match status" value="1"/>
</dbReference>
<comment type="caution">
    <text evidence="13">The sequence shown here is derived from an EMBL/GenBank/DDBJ whole genome shotgun (WGS) entry which is preliminary data.</text>
</comment>
<comment type="similarity">
    <text evidence="10 11">Belongs to the helicase family. DinG subfamily. Type 2 sub-subfamily.</text>
</comment>
<dbReference type="NCBIfam" id="TIGR01407">
    <property type="entry name" value="dinG_rel"/>
    <property type="match status" value="1"/>
</dbReference>
<dbReference type="EC" id="3.1.-.-" evidence="10 11"/>
<dbReference type="FunFam" id="3.30.420.10:FF:000045">
    <property type="entry name" value="3'-5' exonuclease DinG"/>
    <property type="match status" value="1"/>
</dbReference>
<dbReference type="InterPro" id="IPR006555">
    <property type="entry name" value="ATP-dep_Helicase_C"/>
</dbReference>
<evidence type="ECO:0000256" key="9">
    <source>
        <dbReference type="ARBA" id="ARBA00022932"/>
    </source>
</evidence>
<dbReference type="CDD" id="cd06127">
    <property type="entry name" value="DEDDh"/>
    <property type="match status" value="1"/>
</dbReference>
<dbReference type="PANTHER" id="PTHR30231:SF41">
    <property type="entry name" value="DNA POLYMERASE III SUBUNIT EPSILON"/>
    <property type="match status" value="1"/>
</dbReference>
<dbReference type="InterPro" id="IPR012337">
    <property type="entry name" value="RNaseH-like_sf"/>
</dbReference>
<organism evidence="13 14">
    <name type="scientific">Companilactobacillus bobalius DSM 19674</name>
    <dbReference type="NCBI Taxonomy" id="1423788"/>
    <lineage>
        <taxon>Bacteria</taxon>
        <taxon>Bacillati</taxon>
        <taxon>Bacillota</taxon>
        <taxon>Bacilli</taxon>
        <taxon>Lactobacillales</taxon>
        <taxon>Lactobacillaceae</taxon>
        <taxon>Companilactobacillus</taxon>
        <taxon>Companilactobacillus bobalius</taxon>
    </lineage>
</organism>
<dbReference type="InterPro" id="IPR013520">
    <property type="entry name" value="Ribonucl_H"/>
</dbReference>
<dbReference type="SUPFAM" id="SSF53098">
    <property type="entry name" value="Ribonuclease H-like"/>
    <property type="match status" value="1"/>
</dbReference>